<dbReference type="OrthoDB" id="1651614at2"/>
<organism evidence="3 4">
    <name type="scientific">Succiniclasticum ruminis DSM 9236</name>
    <dbReference type="NCBI Taxonomy" id="1123323"/>
    <lineage>
        <taxon>Bacteria</taxon>
        <taxon>Bacillati</taxon>
        <taxon>Bacillota</taxon>
        <taxon>Negativicutes</taxon>
        <taxon>Acidaminococcales</taxon>
        <taxon>Acidaminococcaceae</taxon>
        <taxon>Succiniclasticum</taxon>
    </lineage>
</organism>
<evidence type="ECO:0000313" key="3">
    <source>
        <dbReference type="EMBL" id="SFE16614.1"/>
    </source>
</evidence>
<dbReference type="InterPro" id="IPR050807">
    <property type="entry name" value="TransReg_Diox_bact_type"/>
</dbReference>
<dbReference type="CDD" id="cd00093">
    <property type="entry name" value="HTH_XRE"/>
    <property type="match status" value="1"/>
</dbReference>
<dbReference type="GO" id="GO:0003700">
    <property type="term" value="F:DNA-binding transcription factor activity"/>
    <property type="evidence" value="ECO:0007669"/>
    <property type="project" value="TreeGrafter"/>
</dbReference>
<feature type="domain" description="HTH cro/C1-type" evidence="2">
    <location>
        <begin position="12"/>
        <end position="66"/>
    </location>
</feature>
<dbReference type="InterPro" id="IPR001387">
    <property type="entry name" value="Cro/C1-type_HTH"/>
</dbReference>
<dbReference type="Proteomes" id="UP000198896">
    <property type="component" value="Unassembled WGS sequence"/>
</dbReference>
<dbReference type="PROSITE" id="PS50943">
    <property type="entry name" value="HTH_CROC1"/>
    <property type="match status" value="1"/>
</dbReference>
<evidence type="ECO:0000256" key="1">
    <source>
        <dbReference type="ARBA" id="ARBA00023125"/>
    </source>
</evidence>
<dbReference type="GO" id="GO:0003677">
    <property type="term" value="F:DNA binding"/>
    <property type="evidence" value="ECO:0007669"/>
    <property type="project" value="UniProtKB-KW"/>
</dbReference>
<dbReference type="EMBL" id="FONL01000002">
    <property type="protein sequence ID" value="SFE16614.1"/>
    <property type="molecule type" value="Genomic_DNA"/>
</dbReference>
<evidence type="ECO:0000259" key="2">
    <source>
        <dbReference type="PROSITE" id="PS50943"/>
    </source>
</evidence>
<dbReference type="RefSeq" id="WP_093912700.1">
    <property type="nucleotide sequence ID" value="NZ_FONL01000002.1"/>
</dbReference>
<gene>
    <name evidence="3" type="ORF">SAMN05216245_102116</name>
</gene>
<dbReference type="Gene3D" id="1.10.260.40">
    <property type="entry name" value="lambda repressor-like DNA-binding domains"/>
    <property type="match status" value="1"/>
</dbReference>
<accession>A0A1I1YAJ3</accession>
<dbReference type="SUPFAM" id="SSF47413">
    <property type="entry name" value="lambda repressor-like DNA-binding domains"/>
    <property type="match status" value="1"/>
</dbReference>
<dbReference type="STRING" id="1123323.SAMN05216245_102116"/>
<evidence type="ECO:0000313" key="4">
    <source>
        <dbReference type="Proteomes" id="UP000198896"/>
    </source>
</evidence>
<dbReference type="Pfam" id="PF01381">
    <property type="entry name" value="HTH_3"/>
    <property type="match status" value="1"/>
</dbReference>
<name>A0A1I1YAJ3_9FIRM</name>
<dbReference type="GO" id="GO:0005829">
    <property type="term" value="C:cytosol"/>
    <property type="evidence" value="ECO:0007669"/>
    <property type="project" value="TreeGrafter"/>
</dbReference>
<dbReference type="InterPro" id="IPR010982">
    <property type="entry name" value="Lambda_DNA-bd_dom_sf"/>
</dbReference>
<protein>
    <submittedName>
        <fullName evidence="3">Helix-turn-helix</fullName>
    </submittedName>
</protein>
<dbReference type="PANTHER" id="PTHR46797:SF1">
    <property type="entry name" value="METHYLPHOSPHONATE SYNTHASE"/>
    <property type="match status" value="1"/>
</dbReference>
<dbReference type="PANTHER" id="PTHR46797">
    <property type="entry name" value="HTH-TYPE TRANSCRIPTIONAL REGULATOR"/>
    <property type="match status" value="1"/>
</dbReference>
<sequence length="120" mass="13430">MKLNYKHLGRRIREERIRAGVSQARLAEMTDSSPQYISHIENARKKASLGLIVRIANALEISVDQLLSESLTGSSYPGDAELSRLLSGCSNYERRVILDSAKALRSILEENGWMVLADKE</sequence>
<proteinExistence type="predicted"/>
<dbReference type="AlphaFoldDB" id="A0A1I1YAJ3"/>
<keyword evidence="1" id="KW-0238">DNA-binding</keyword>
<keyword evidence="4" id="KW-1185">Reference proteome</keyword>
<reference evidence="3 4" key="1">
    <citation type="submission" date="2016-10" db="EMBL/GenBank/DDBJ databases">
        <authorList>
            <person name="de Groot N.N."/>
        </authorList>
    </citation>
    <scope>NUCLEOTIDE SEQUENCE [LARGE SCALE GENOMIC DNA]</scope>
    <source>
        <strain evidence="3 4">DSM 9236</strain>
    </source>
</reference>
<dbReference type="SMART" id="SM00530">
    <property type="entry name" value="HTH_XRE"/>
    <property type="match status" value="1"/>
</dbReference>